<keyword evidence="7" id="KW-1185">Reference proteome</keyword>
<name>A0A218VUU6_PUNGR</name>
<keyword evidence="2" id="KW-0804">Transcription</keyword>
<reference evidence="5 7" key="3">
    <citation type="submission" date="2017-11" db="EMBL/GenBank/DDBJ databases">
        <title>De-novo sequencing of pomegranate (Punica granatum L.) genome.</title>
        <authorList>
            <person name="Akparov Z."/>
            <person name="Amiraslanov A."/>
            <person name="Hajiyeva S."/>
            <person name="Abbasov M."/>
            <person name="Kaur K."/>
            <person name="Hamwieh A."/>
            <person name="Solovyev V."/>
            <person name="Salamov A."/>
            <person name="Braich B."/>
            <person name="Kosarev P."/>
            <person name="Mahmoud A."/>
            <person name="Hajiyev E."/>
            <person name="Babayeva S."/>
            <person name="Izzatullayeva V."/>
            <person name="Mammadov A."/>
            <person name="Mammadov A."/>
            <person name="Sharifova S."/>
            <person name="Ojaghi J."/>
            <person name="Eynullazada K."/>
            <person name="Bayramov B."/>
            <person name="Abdulazimova A."/>
            <person name="Shahmuradov I."/>
        </authorList>
    </citation>
    <scope>NUCLEOTIDE SEQUENCE [LARGE SCALE GENOMIC DNA]</scope>
    <source>
        <strain evidence="5">AG2017</strain>
        <strain evidence="7">cv. AG2017</strain>
        <tissue evidence="5">Leaf</tissue>
    </source>
</reference>
<dbReference type="SMART" id="SM00733">
    <property type="entry name" value="Mterf"/>
    <property type="match status" value="6"/>
</dbReference>
<dbReference type="OrthoDB" id="637682at2759"/>
<keyword evidence="3" id="KW-0809">Transit peptide</keyword>
<proteinExistence type="inferred from homology"/>
<comment type="caution">
    <text evidence="4">The sequence shown here is derived from an EMBL/GenBank/DDBJ whole genome shotgun (WGS) entry which is preliminary data.</text>
</comment>
<evidence type="ECO:0000256" key="3">
    <source>
        <dbReference type="ARBA" id="ARBA00022946"/>
    </source>
</evidence>
<dbReference type="STRING" id="22663.A0A218VUU6"/>
<dbReference type="GeneID" id="116213363"/>
<evidence type="ECO:0000313" key="5">
    <source>
        <dbReference type="EMBL" id="PKI68063.1"/>
    </source>
</evidence>
<comment type="similarity">
    <text evidence="1">Belongs to the mTERF family.</text>
</comment>
<protein>
    <submittedName>
        <fullName evidence="4">Uncharacterized protein</fullName>
    </submittedName>
</protein>
<reference evidence="4" key="2">
    <citation type="submission" date="2017-06" db="EMBL/GenBank/DDBJ databases">
        <title>The pomegranate genome and the genomics of punicalagin biosynthesis.</title>
        <authorList>
            <person name="Xu C."/>
        </authorList>
    </citation>
    <scope>NUCLEOTIDE SEQUENCE [LARGE SCALE GENOMIC DNA]</scope>
    <source>
        <tissue evidence="4">Fresh leaf</tissue>
    </source>
</reference>
<dbReference type="Gene3D" id="1.25.70.10">
    <property type="entry name" value="Transcription termination factor 3, mitochondrial"/>
    <property type="match status" value="1"/>
</dbReference>
<evidence type="ECO:0000313" key="7">
    <source>
        <dbReference type="Proteomes" id="UP000233551"/>
    </source>
</evidence>
<dbReference type="InterPro" id="IPR038538">
    <property type="entry name" value="MTERF_sf"/>
</dbReference>
<dbReference type="PANTHER" id="PTHR13068:SF78">
    <property type="entry name" value="MITOCHONDRIAL TRANSCRIPTION TERMINATION FACTOR FAMILY PROTEIN"/>
    <property type="match status" value="1"/>
</dbReference>
<dbReference type="AlphaFoldDB" id="A0A218VUU6"/>
<gene>
    <name evidence="4" type="ORF">CDL15_Pgr006112</name>
    <name evidence="5" type="ORF">CRG98_011659</name>
</gene>
<sequence length="293" mass="33363">MSTAFLTMPPTLPSHSIRCSSSSLSFQPNTAKPQPFILPKSTSLSLQFREKILCLETLGVDSGKVLSRNPSLCTSSLQSLHSIISFLRSKGIHHKDMPRIFGMCPRILTSDVEADIDPVFHFLSNELWVPENQFRRVINKCPRLLSVGVDAQLKPALDYLKRIGFRNLKALAYQDPILLVSSVERTLIPKLKYLESIGFQGKDAVGMVLRCPGLFTFSIENNFEPKFGYFEMEMKGRRLDELRGFPQYFAFSLEKRIKPRHRKVVWSGVEMGLPVMLKSTDDEFHNLIRQGRV</sequence>
<dbReference type="EMBL" id="PGOL01000571">
    <property type="protein sequence ID" value="PKI68063.1"/>
    <property type="molecule type" value="Genomic_DNA"/>
</dbReference>
<dbReference type="Pfam" id="PF02536">
    <property type="entry name" value="mTERF"/>
    <property type="match status" value="2"/>
</dbReference>
<organism evidence="4 6">
    <name type="scientific">Punica granatum</name>
    <name type="common">Pomegranate</name>
    <dbReference type="NCBI Taxonomy" id="22663"/>
    <lineage>
        <taxon>Eukaryota</taxon>
        <taxon>Viridiplantae</taxon>
        <taxon>Streptophyta</taxon>
        <taxon>Embryophyta</taxon>
        <taxon>Tracheophyta</taxon>
        <taxon>Spermatophyta</taxon>
        <taxon>Magnoliopsida</taxon>
        <taxon>eudicotyledons</taxon>
        <taxon>Gunneridae</taxon>
        <taxon>Pentapetalae</taxon>
        <taxon>rosids</taxon>
        <taxon>malvids</taxon>
        <taxon>Myrtales</taxon>
        <taxon>Lythraceae</taxon>
        <taxon>Punica</taxon>
    </lineage>
</organism>
<keyword evidence="2" id="KW-0805">Transcription regulation</keyword>
<evidence type="ECO:0000256" key="2">
    <source>
        <dbReference type="ARBA" id="ARBA00022472"/>
    </source>
</evidence>
<dbReference type="Proteomes" id="UP000197138">
    <property type="component" value="Unassembled WGS sequence"/>
</dbReference>
<evidence type="ECO:0000313" key="4">
    <source>
        <dbReference type="EMBL" id="OWM63850.1"/>
    </source>
</evidence>
<dbReference type="Proteomes" id="UP000233551">
    <property type="component" value="Unassembled WGS sequence"/>
</dbReference>
<dbReference type="GO" id="GO:0003676">
    <property type="term" value="F:nucleic acid binding"/>
    <property type="evidence" value="ECO:0007669"/>
    <property type="project" value="InterPro"/>
</dbReference>
<evidence type="ECO:0000256" key="1">
    <source>
        <dbReference type="ARBA" id="ARBA00007692"/>
    </source>
</evidence>
<dbReference type="PANTHER" id="PTHR13068">
    <property type="entry name" value="CGI-12 PROTEIN-RELATED"/>
    <property type="match status" value="1"/>
</dbReference>
<evidence type="ECO:0000313" key="6">
    <source>
        <dbReference type="Proteomes" id="UP000197138"/>
    </source>
</evidence>
<dbReference type="EMBL" id="MTKT01005880">
    <property type="protein sequence ID" value="OWM63850.1"/>
    <property type="molecule type" value="Genomic_DNA"/>
</dbReference>
<reference evidence="6" key="1">
    <citation type="journal article" date="2017" name="Plant J.">
        <title>The pomegranate (Punica granatum L.) genome and the genomics of punicalagin biosynthesis.</title>
        <authorList>
            <person name="Qin G."/>
            <person name="Xu C."/>
            <person name="Ming R."/>
            <person name="Tang H."/>
            <person name="Guyot R."/>
            <person name="Kramer E.M."/>
            <person name="Hu Y."/>
            <person name="Yi X."/>
            <person name="Qi Y."/>
            <person name="Xu X."/>
            <person name="Gao Z."/>
            <person name="Pan H."/>
            <person name="Jian J."/>
            <person name="Tian Y."/>
            <person name="Yue Z."/>
            <person name="Xu Y."/>
        </authorList>
    </citation>
    <scope>NUCLEOTIDE SEQUENCE [LARGE SCALE GENOMIC DNA]</scope>
    <source>
        <strain evidence="6">cv. Dabenzi</strain>
    </source>
</reference>
<accession>A0A218VUU6</accession>
<dbReference type="FunFam" id="1.25.70.10:FF:000010">
    <property type="entry name" value="Transcription termination factor MTEF1, chloroplastic"/>
    <property type="match status" value="1"/>
</dbReference>
<keyword evidence="2" id="KW-0806">Transcription termination</keyword>
<dbReference type="GO" id="GO:0006353">
    <property type="term" value="P:DNA-templated transcription termination"/>
    <property type="evidence" value="ECO:0007669"/>
    <property type="project" value="UniProtKB-KW"/>
</dbReference>
<dbReference type="InterPro" id="IPR003690">
    <property type="entry name" value="MTERF"/>
</dbReference>